<name>A0ABU9XYE0_9SPHN</name>
<keyword evidence="4" id="KW-1185">Reference proteome</keyword>
<organism evidence="3 4">
    <name type="scientific">Sphingomonas oligophenolica</name>
    <dbReference type="NCBI Taxonomy" id="301154"/>
    <lineage>
        <taxon>Bacteria</taxon>
        <taxon>Pseudomonadati</taxon>
        <taxon>Pseudomonadota</taxon>
        <taxon>Alphaproteobacteria</taxon>
        <taxon>Sphingomonadales</taxon>
        <taxon>Sphingomonadaceae</taxon>
        <taxon>Sphingomonas</taxon>
    </lineage>
</organism>
<dbReference type="EMBL" id="JBDIME010000002">
    <property type="protein sequence ID" value="MEN2788546.1"/>
    <property type="molecule type" value="Genomic_DNA"/>
</dbReference>
<dbReference type="InterPro" id="IPR000391">
    <property type="entry name" value="Rng_hydr_dOase-bsu"/>
</dbReference>
<dbReference type="GO" id="GO:0051213">
    <property type="term" value="F:dioxygenase activity"/>
    <property type="evidence" value="ECO:0007669"/>
    <property type="project" value="UniProtKB-KW"/>
</dbReference>
<evidence type="ECO:0000256" key="1">
    <source>
        <dbReference type="ARBA" id="ARBA00009570"/>
    </source>
</evidence>
<accession>A0ABU9XYE0</accession>
<dbReference type="EC" id="1.14.-.-" evidence="3"/>
<sequence length="165" mass="18909">MTLLTDREAELFLYREALLLDEGSYDAWIELFTPDTVFWMPAWKSESEQTSDPDSELSLIYYHGRSNLEDRIRRIRSGMSVASKVRLRVMHAISNVMVTARAPGTASISSCFIVNLVDVRAGRTHGFFGRYEHELVHGESGWRISRKVIRLLNDVVPTLLDIYSI</sequence>
<dbReference type="Gene3D" id="3.10.450.50">
    <property type="match status" value="1"/>
</dbReference>
<keyword evidence="2 3" id="KW-0560">Oxidoreductase</keyword>
<reference evidence="3 4" key="1">
    <citation type="submission" date="2024-05" db="EMBL/GenBank/DDBJ databases">
        <authorList>
            <person name="Liu Q."/>
            <person name="Xin Y.-H."/>
        </authorList>
    </citation>
    <scope>NUCLEOTIDE SEQUENCE [LARGE SCALE GENOMIC DNA]</scope>
    <source>
        <strain evidence="3 4">CGMCC 1.10181</strain>
    </source>
</reference>
<dbReference type="PANTHER" id="PTHR41534:SF2">
    <property type="entry name" value="3-PHENYLPROPIONATE_CINNAMIC ACID DIOXYGENASE SUBUNIT BETA"/>
    <property type="match status" value="1"/>
</dbReference>
<dbReference type="PANTHER" id="PTHR41534">
    <property type="entry name" value="BLR3401 PROTEIN"/>
    <property type="match status" value="1"/>
</dbReference>
<evidence type="ECO:0000313" key="3">
    <source>
        <dbReference type="EMBL" id="MEN2788546.1"/>
    </source>
</evidence>
<evidence type="ECO:0000256" key="2">
    <source>
        <dbReference type="ARBA" id="ARBA00023002"/>
    </source>
</evidence>
<evidence type="ECO:0000313" key="4">
    <source>
        <dbReference type="Proteomes" id="UP001419910"/>
    </source>
</evidence>
<dbReference type="InterPro" id="IPR032710">
    <property type="entry name" value="NTF2-like_dom_sf"/>
</dbReference>
<proteinExistence type="inferred from homology"/>
<dbReference type="Proteomes" id="UP001419910">
    <property type="component" value="Unassembled WGS sequence"/>
</dbReference>
<dbReference type="RefSeq" id="WP_343890563.1">
    <property type="nucleotide sequence ID" value="NZ_BAAAEH010000035.1"/>
</dbReference>
<protein>
    <submittedName>
        <fullName evidence="3">Aromatic-ring-hydroxylating dioxygenase subunit beta</fullName>
        <ecNumber evidence="3">1.14.-.-</ecNumber>
    </submittedName>
</protein>
<dbReference type="CDD" id="cd00667">
    <property type="entry name" value="ring_hydroxylating_dioxygenases_beta"/>
    <property type="match status" value="1"/>
</dbReference>
<dbReference type="Pfam" id="PF00866">
    <property type="entry name" value="Ring_hydroxyl_B"/>
    <property type="match status" value="1"/>
</dbReference>
<keyword evidence="3" id="KW-0223">Dioxygenase</keyword>
<comment type="similarity">
    <text evidence="1">Belongs to the bacterial ring-hydroxylating dioxygenase beta subunit family.</text>
</comment>
<dbReference type="SUPFAM" id="SSF54427">
    <property type="entry name" value="NTF2-like"/>
    <property type="match status" value="1"/>
</dbReference>
<comment type="caution">
    <text evidence="3">The sequence shown here is derived from an EMBL/GenBank/DDBJ whole genome shotgun (WGS) entry which is preliminary data.</text>
</comment>
<gene>
    <name evidence="3" type="ORF">ABC974_02825</name>
</gene>